<organism evidence="2 3">
    <name type="scientific">Rhizoclosmatium globosum</name>
    <dbReference type="NCBI Taxonomy" id="329046"/>
    <lineage>
        <taxon>Eukaryota</taxon>
        <taxon>Fungi</taxon>
        <taxon>Fungi incertae sedis</taxon>
        <taxon>Chytridiomycota</taxon>
        <taxon>Chytridiomycota incertae sedis</taxon>
        <taxon>Chytridiomycetes</taxon>
        <taxon>Chytridiales</taxon>
        <taxon>Chytriomycetaceae</taxon>
        <taxon>Rhizoclosmatium</taxon>
    </lineage>
</organism>
<feature type="region of interest" description="Disordered" evidence="1">
    <location>
        <begin position="1"/>
        <end position="36"/>
    </location>
</feature>
<evidence type="ECO:0000256" key="1">
    <source>
        <dbReference type="SAM" id="MobiDB-lite"/>
    </source>
</evidence>
<keyword evidence="3" id="KW-1185">Reference proteome</keyword>
<dbReference type="EMBL" id="MCGO01000101">
    <property type="protein sequence ID" value="ORY27568.1"/>
    <property type="molecule type" value="Genomic_DNA"/>
</dbReference>
<protein>
    <submittedName>
        <fullName evidence="2">Uncharacterized protein</fullName>
    </submittedName>
</protein>
<name>A0A1Y2AYC4_9FUNG</name>
<feature type="compositionally biased region" description="Polar residues" evidence="1">
    <location>
        <begin position="1"/>
        <end position="17"/>
    </location>
</feature>
<sequence length="90" mass="9419">MSTEITRLQLSQPNQMTEPRVLVNAPAPPPPPSVPYSMDMLPISAAGFISGIGGVHHQPHTSQTSGSGVVGDQDLFSAFFVNNSGHTSSC</sequence>
<evidence type="ECO:0000313" key="2">
    <source>
        <dbReference type="EMBL" id="ORY27568.1"/>
    </source>
</evidence>
<accession>A0A1Y2AYC4</accession>
<comment type="caution">
    <text evidence="2">The sequence shown here is derived from an EMBL/GenBank/DDBJ whole genome shotgun (WGS) entry which is preliminary data.</text>
</comment>
<dbReference type="Proteomes" id="UP000193642">
    <property type="component" value="Unassembled WGS sequence"/>
</dbReference>
<reference evidence="2 3" key="1">
    <citation type="submission" date="2016-07" db="EMBL/GenBank/DDBJ databases">
        <title>Pervasive Adenine N6-methylation of Active Genes in Fungi.</title>
        <authorList>
            <consortium name="DOE Joint Genome Institute"/>
            <person name="Mondo S.J."/>
            <person name="Dannebaum R.O."/>
            <person name="Kuo R.C."/>
            <person name="Labutti K."/>
            <person name="Haridas S."/>
            <person name="Kuo A."/>
            <person name="Salamov A."/>
            <person name="Ahrendt S.R."/>
            <person name="Lipzen A."/>
            <person name="Sullivan W."/>
            <person name="Andreopoulos W.B."/>
            <person name="Clum A."/>
            <person name="Lindquist E."/>
            <person name="Daum C."/>
            <person name="Ramamoorthy G.K."/>
            <person name="Gryganskyi A."/>
            <person name="Culley D."/>
            <person name="Magnuson J.K."/>
            <person name="James T.Y."/>
            <person name="O'Malley M.A."/>
            <person name="Stajich J.E."/>
            <person name="Spatafora J.W."/>
            <person name="Visel A."/>
            <person name="Grigoriev I.V."/>
        </authorList>
    </citation>
    <scope>NUCLEOTIDE SEQUENCE [LARGE SCALE GENOMIC DNA]</scope>
    <source>
        <strain evidence="2 3">JEL800</strain>
    </source>
</reference>
<evidence type="ECO:0000313" key="3">
    <source>
        <dbReference type="Proteomes" id="UP000193642"/>
    </source>
</evidence>
<gene>
    <name evidence="2" type="ORF">BCR33DRAFT_725452</name>
</gene>
<dbReference type="AlphaFoldDB" id="A0A1Y2AYC4"/>
<proteinExistence type="predicted"/>